<accession>A0A8H6K026</accession>
<comment type="caution">
    <text evidence="2">The sequence shown here is derived from an EMBL/GenBank/DDBJ whole genome shotgun (WGS) entry which is preliminary data.</text>
</comment>
<keyword evidence="3" id="KW-1185">Reference proteome</keyword>
<dbReference type="InterPro" id="IPR052895">
    <property type="entry name" value="HetReg/Transcr_Mod"/>
</dbReference>
<gene>
    <name evidence="2" type="ORF">CMUS01_11017</name>
</gene>
<protein>
    <submittedName>
        <fullName evidence="2">Ankyrin and het domain protein</fullName>
    </submittedName>
</protein>
<dbReference type="InterPro" id="IPR010730">
    <property type="entry name" value="HET"/>
</dbReference>
<organism evidence="2 3">
    <name type="scientific">Colletotrichum musicola</name>
    <dbReference type="NCBI Taxonomy" id="2175873"/>
    <lineage>
        <taxon>Eukaryota</taxon>
        <taxon>Fungi</taxon>
        <taxon>Dikarya</taxon>
        <taxon>Ascomycota</taxon>
        <taxon>Pezizomycotina</taxon>
        <taxon>Sordariomycetes</taxon>
        <taxon>Hypocreomycetidae</taxon>
        <taxon>Glomerellales</taxon>
        <taxon>Glomerellaceae</taxon>
        <taxon>Colletotrichum</taxon>
        <taxon>Colletotrichum orchidearum species complex</taxon>
    </lineage>
</organism>
<dbReference type="EMBL" id="WIGM01000535">
    <property type="protein sequence ID" value="KAF6822624.1"/>
    <property type="molecule type" value="Genomic_DNA"/>
</dbReference>
<dbReference type="AlphaFoldDB" id="A0A8H6K026"/>
<proteinExistence type="predicted"/>
<dbReference type="OrthoDB" id="3477286at2759"/>
<evidence type="ECO:0000313" key="3">
    <source>
        <dbReference type="Proteomes" id="UP000639643"/>
    </source>
</evidence>
<evidence type="ECO:0000313" key="2">
    <source>
        <dbReference type="EMBL" id="KAF6822624.1"/>
    </source>
</evidence>
<dbReference type="PANTHER" id="PTHR24148">
    <property type="entry name" value="ANKYRIN REPEAT DOMAIN-CONTAINING PROTEIN 39 HOMOLOG-RELATED"/>
    <property type="match status" value="1"/>
</dbReference>
<feature type="domain" description="Heterokaryon incompatibility" evidence="1">
    <location>
        <begin position="63"/>
        <end position="167"/>
    </location>
</feature>
<name>A0A8H6K026_9PEZI</name>
<reference evidence="2" key="1">
    <citation type="journal article" date="2020" name="Phytopathology">
        <title>Genome Sequence Resources of Colletotrichum truncatum, C. plurivorum, C. musicola, and C. sojae: Four Species Pathogenic to Soybean (Glycine max).</title>
        <authorList>
            <person name="Rogerio F."/>
            <person name="Boufleur T.R."/>
            <person name="Ciampi-Guillardi M."/>
            <person name="Sukno S.A."/>
            <person name="Thon M.R."/>
            <person name="Massola Junior N.S."/>
            <person name="Baroncelli R."/>
        </authorList>
    </citation>
    <scope>NUCLEOTIDE SEQUENCE</scope>
    <source>
        <strain evidence="2">LFN0074</strain>
    </source>
</reference>
<dbReference type="Proteomes" id="UP000639643">
    <property type="component" value="Unassembled WGS sequence"/>
</dbReference>
<dbReference type="PANTHER" id="PTHR24148:SF64">
    <property type="entry name" value="HETEROKARYON INCOMPATIBILITY DOMAIN-CONTAINING PROTEIN"/>
    <property type="match status" value="1"/>
</dbReference>
<sequence length="230" mass="26640">MGVKIDLIALTGPLQLPWSSSGIQPPPGVVLQPTPNTHTCSVFISRPVQRDLPATECRHTTWRRFQIRPNLEGLLRQFSRLPEPKIFWVDAICINQGNNHEKGHQVRNMDKIYKDKDLLVWLGGPTENSDLAIDLIEAFENCWASTWKALVDLLRRPWFTRRWIVQEFVLSEHKKAFIGDRSFCFRPAICLCLHFTRFPGLANHEQHVLTCKEDDNTFENRTHGFPETRS</sequence>
<dbReference type="Pfam" id="PF06985">
    <property type="entry name" value="HET"/>
    <property type="match status" value="1"/>
</dbReference>
<evidence type="ECO:0000259" key="1">
    <source>
        <dbReference type="Pfam" id="PF06985"/>
    </source>
</evidence>